<proteinExistence type="predicted"/>
<dbReference type="OrthoDB" id="10066799at2759"/>
<keyword evidence="2" id="KW-1185">Reference proteome</keyword>
<gene>
    <name evidence="1" type="ORF">ANCDUO_27215</name>
</gene>
<dbReference type="AlphaFoldDB" id="A0A0C2FCM2"/>
<organism evidence="1 2">
    <name type="scientific">Ancylostoma duodenale</name>
    <dbReference type="NCBI Taxonomy" id="51022"/>
    <lineage>
        <taxon>Eukaryota</taxon>
        <taxon>Metazoa</taxon>
        <taxon>Ecdysozoa</taxon>
        <taxon>Nematoda</taxon>
        <taxon>Chromadorea</taxon>
        <taxon>Rhabditida</taxon>
        <taxon>Rhabditina</taxon>
        <taxon>Rhabditomorpha</taxon>
        <taxon>Strongyloidea</taxon>
        <taxon>Ancylostomatidae</taxon>
        <taxon>Ancylostomatinae</taxon>
        <taxon>Ancylostoma</taxon>
    </lineage>
</organism>
<protein>
    <submittedName>
        <fullName evidence="1">Uncharacterized protein</fullName>
    </submittedName>
</protein>
<dbReference type="EMBL" id="KN792593">
    <property type="protein sequence ID" value="KIH42796.1"/>
    <property type="molecule type" value="Genomic_DNA"/>
</dbReference>
<sequence length="93" mass="10592">MILRVSAALIRLARCEPALQRCTQLRALSTFPETQSTTLKSCDSDPDAPVEIEGNPYKKEDRKCLLCRTGIELDYKNARLLQVGFPVFQETYR</sequence>
<dbReference type="Proteomes" id="UP000054047">
    <property type="component" value="Unassembled WGS sequence"/>
</dbReference>
<evidence type="ECO:0000313" key="2">
    <source>
        <dbReference type="Proteomes" id="UP000054047"/>
    </source>
</evidence>
<reference evidence="1 2" key="1">
    <citation type="submission" date="2013-12" db="EMBL/GenBank/DDBJ databases">
        <title>Draft genome of the parsitic nematode Ancylostoma duodenale.</title>
        <authorList>
            <person name="Mitreva M."/>
        </authorList>
    </citation>
    <scope>NUCLEOTIDE SEQUENCE [LARGE SCALE GENOMIC DNA]</scope>
    <source>
        <strain evidence="1 2">Zhejiang</strain>
    </source>
</reference>
<evidence type="ECO:0000313" key="1">
    <source>
        <dbReference type="EMBL" id="KIH42796.1"/>
    </source>
</evidence>
<accession>A0A0C2FCM2</accession>
<name>A0A0C2FCM2_9BILA</name>